<accession>A0A1H6PZN0</accession>
<name>A0A1H6PZN0_9BACT</name>
<evidence type="ECO:0000313" key="2">
    <source>
        <dbReference type="Proteomes" id="UP000199532"/>
    </source>
</evidence>
<dbReference type="EMBL" id="FNXY01000001">
    <property type="protein sequence ID" value="SEI37081.1"/>
    <property type="molecule type" value="Genomic_DNA"/>
</dbReference>
<organism evidence="1 2">
    <name type="scientific">Dyadobacter koreensis</name>
    <dbReference type="NCBI Taxonomy" id="408657"/>
    <lineage>
        <taxon>Bacteria</taxon>
        <taxon>Pseudomonadati</taxon>
        <taxon>Bacteroidota</taxon>
        <taxon>Cytophagia</taxon>
        <taxon>Cytophagales</taxon>
        <taxon>Spirosomataceae</taxon>
        <taxon>Dyadobacter</taxon>
    </lineage>
</organism>
<dbReference type="AlphaFoldDB" id="A0A1H6PZN0"/>
<reference evidence="1 2" key="1">
    <citation type="submission" date="2016-10" db="EMBL/GenBank/DDBJ databases">
        <authorList>
            <person name="de Groot N.N."/>
        </authorList>
    </citation>
    <scope>NUCLEOTIDE SEQUENCE [LARGE SCALE GENOMIC DNA]</scope>
    <source>
        <strain evidence="1 2">DSM 19938</strain>
    </source>
</reference>
<sequence length="68" mass="7553">MLAEAENNDVYFIDQLNELRAKLPSMGVTSIGAIVQKLFQERIPEVASNTNGVQIYLTLGKEQTLSLK</sequence>
<evidence type="ECO:0000313" key="1">
    <source>
        <dbReference type="EMBL" id="SEI37081.1"/>
    </source>
</evidence>
<protein>
    <submittedName>
        <fullName evidence="1">Uncharacterized protein</fullName>
    </submittedName>
</protein>
<proteinExistence type="predicted"/>
<dbReference type="Proteomes" id="UP000199532">
    <property type="component" value="Unassembled WGS sequence"/>
</dbReference>
<dbReference type="RefSeq" id="WP_090330511.1">
    <property type="nucleotide sequence ID" value="NZ_FNXY01000001.1"/>
</dbReference>
<keyword evidence="2" id="KW-1185">Reference proteome</keyword>
<gene>
    <name evidence="1" type="ORF">SAMN04487995_0036</name>
</gene>